<keyword evidence="12" id="KW-1185">Reference proteome</keyword>
<dbReference type="FunCoup" id="A0A402CPK1">
    <property type="interactions" value="159"/>
</dbReference>
<dbReference type="InterPro" id="IPR003004">
    <property type="entry name" value="GspF/PilC"/>
</dbReference>
<evidence type="ECO:0000256" key="9">
    <source>
        <dbReference type="RuleBase" id="RU003923"/>
    </source>
</evidence>
<evidence type="ECO:0000256" key="6">
    <source>
        <dbReference type="ARBA" id="ARBA00022692"/>
    </source>
</evidence>
<keyword evidence="8" id="KW-0472">Membrane</keyword>
<evidence type="ECO:0000256" key="4">
    <source>
        <dbReference type="ARBA" id="ARBA00022475"/>
    </source>
</evidence>
<dbReference type="GO" id="GO:0009306">
    <property type="term" value="P:protein secretion"/>
    <property type="evidence" value="ECO:0007669"/>
    <property type="project" value="InterPro"/>
</dbReference>
<dbReference type="Proteomes" id="UP000287394">
    <property type="component" value="Chromosome"/>
</dbReference>
<dbReference type="PROSITE" id="PS00874">
    <property type="entry name" value="T2SP_F"/>
    <property type="match status" value="1"/>
</dbReference>
<dbReference type="AlphaFoldDB" id="A0A402CPK1"/>
<name>A0A402CPK1_9BACT</name>
<keyword evidence="4" id="KW-1003">Cell membrane</keyword>
<reference evidence="11 12" key="1">
    <citation type="journal article" date="2019" name="Int. J. Syst. Evol. Microbiol.">
        <title>Capsulimonas corticalis gen. nov., sp. nov., an aerobic capsulated bacterium, of a novel bacterial order, Capsulimonadales ord. nov., of the class Armatimonadia of the phylum Armatimonadetes.</title>
        <authorList>
            <person name="Li J."/>
            <person name="Kudo C."/>
            <person name="Tonouchi A."/>
        </authorList>
    </citation>
    <scope>NUCLEOTIDE SEQUENCE [LARGE SCALE GENOMIC DNA]</scope>
    <source>
        <strain evidence="11 12">AX-7</strain>
    </source>
</reference>
<dbReference type="GO" id="GO:0005886">
    <property type="term" value="C:plasma membrane"/>
    <property type="evidence" value="ECO:0007669"/>
    <property type="project" value="UniProtKB-SubCell"/>
</dbReference>
<dbReference type="PRINTS" id="PR00812">
    <property type="entry name" value="BCTERIALGSPF"/>
</dbReference>
<dbReference type="KEGG" id="ccot:CCAX7_50250"/>
<keyword evidence="6 9" id="KW-0812">Transmembrane</keyword>
<dbReference type="Pfam" id="PF00482">
    <property type="entry name" value="T2SSF"/>
    <property type="match status" value="2"/>
</dbReference>
<accession>A0A402CPK1</accession>
<dbReference type="Gene3D" id="1.20.81.30">
    <property type="entry name" value="Type II secretion system (T2SS), domain F"/>
    <property type="match status" value="2"/>
</dbReference>
<dbReference type="InterPro" id="IPR001992">
    <property type="entry name" value="T2SS_GspF/T4SS_PilC_CS"/>
</dbReference>
<feature type="domain" description="Type II secretion system protein GspF" evidence="10">
    <location>
        <begin position="71"/>
        <end position="193"/>
    </location>
</feature>
<evidence type="ECO:0000256" key="3">
    <source>
        <dbReference type="ARBA" id="ARBA00022448"/>
    </source>
</evidence>
<organism evidence="11 12">
    <name type="scientific">Capsulimonas corticalis</name>
    <dbReference type="NCBI Taxonomy" id="2219043"/>
    <lineage>
        <taxon>Bacteria</taxon>
        <taxon>Bacillati</taxon>
        <taxon>Armatimonadota</taxon>
        <taxon>Armatimonadia</taxon>
        <taxon>Capsulimonadales</taxon>
        <taxon>Capsulimonadaceae</taxon>
        <taxon>Capsulimonas</taxon>
    </lineage>
</organism>
<evidence type="ECO:0000256" key="8">
    <source>
        <dbReference type="ARBA" id="ARBA00023136"/>
    </source>
</evidence>
<dbReference type="InterPro" id="IPR018076">
    <property type="entry name" value="T2SS_GspF_dom"/>
</dbReference>
<evidence type="ECO:0000256" key="2">
    <source>
        <dbReference type="ARBA" id="ARBA00005745"/>
    </source>
</evidence>
<evidence type="ECO:0000313" key="11">
    <source>
        <dbReference type="EMBL" id="BDI32974.1"/>
    </source>
</evidence>
<feature type="domain" description="Type II secretion system protein GspF" evidence="10">
    <location>
        <begin position="274"/>
        <end position="396"/>
    </location>
</feature>
<evidence type="ECO:0000256" key="7">
    <source>
        <dbReference type="ARBA" id="ARBA00022989"/>
    </source>
</evidence>
<keyword evidence="5" id="KW-0997">Cell inner membrane</keyword>
<comment type="similarity">
    <text evidence="2 9">Belongs to the GSP F family.</text>
</comment>
<evidence type="ECO:0000256" key="1">
    <source>
        <dbReference type="ARBA" id="ARBA00004429"/>
    </source>
</evidence>
<keyword evidence="3 9" id="KW-0813">Transport</keyword>
<sequence>MPTYAYSVRDAAGVLRNGTSEAENPDVLARRLREQGFVISEIKQSKAKRAGGGSFLDNLQKIKLTELSIMCRQFSTMVDAGVSLVRCLSVLGEQTANARLRRILLEIQKEVEAGQSLSRSMGKYPNVFNNLFIGLVRAGEVGGVLEETLQRLSTFLEKDVELRRKVKSALTYPTIVVIAAVGIVVGLCTFVVPKFIQLFKDLGVKEFPALTLGLMAFSNFLTGKWYWCIAIFVVSRIALTAFVKTKFGRYAFDRLMIKMPVFGPLNHKVALARFARTLGTLLVSGVPILQALETVSGTVSNVVMSDAIMEARARIREGDRIGDPLVKSKLFPPMVIHMISIGEESGSLDAMLGKIADFYEDEVDAALASLAAAIEPLLICFLGVAVLLIVLGMFMPMVSLIQNLSGSGDDDKGGGD</sequence>
<dbReference type="EMBL" id="AP025739">
    <property type="protein sequence ID" value="BDI32974.1"/>
    <property type="molecule type" value="Genomic_DNA"/>
</dbReference>
<gene>
    <name evidence="11" type="primary">pilC_2</name>
    <name evidence="11" type="ORF">CCAX7_50250</name>
</gene>
<dbReference type="InterPro" id="IPR042094">
    <property type="entry name" value="T2SS_GspF_sf"/>
</dbReference>
<protein>
    <submittedName>
        <fullName evidence="11">Pilus biosynthesis protein PilC</fullName>
    </submittedName>
</protein>
<evidence type="ECO:0000256" key="5">
    <source>
        <dbReference type="ARBA" id="ARBA00022519"/>
    </source>
</evidence>
<keyword evidence="7" id="KW-1133">Transmembrane helix</keyword>
<dbReference type="FunFam" id="1.20.81.30:FF:000001">
    <property type="entry name" value="Type II secretion system protein F"/>
    <property type="match status" value="2"/>
</dbReference>
<evidence type="ECO:0000259" key="10">
    <source>
        <dbReference type="Pfam" id="PF00482"/>
    </source>
</evidence>
<evidence type="ECO:0000313" key="12">
    <source>
        <dbReference type="Proteomes" id="UP000287394"/>
    </source>
</evidence>
<dbReference type="PANTHER" id="PTHR30012">
    <property type="entry name" value="GENERAL SECRETION PATHWAY PROTEIN"/>
    <property type="match status" value="1"/>
</dbReference>
<dbReference type="PANTHER" id="PTHR30012:SF0">
    <property type="entry name" value="TYPE II SECRETION SYSTEM PROTEIN F-RELATED"/>
    <property type="match status" value="1"/>
</dbReference>
<proteinExistence type="inferred from homology"/>
<dbReference type="OrthoDB" id="9805682at2"/>
<dbReference type="RefSeq" id="WP_119319344.1">
    <property type="nucleotide sequence ID" value="NZ_AP025739.1"/>
</dbReference>
<comment type="subcellular location">
    <subcellularLocation>
        <location evidence="1">Cell inner membrane</location>
        <topology evidence="1">Multi-pass membrane protein</topology>
    </subcellularLocation>
    <subcellularLocation>
        <location evidence="9">Cell membrane</location>
        <topology evidence="9">Multi-pass membrane protein</topology>
    </subcellularLocation>
</comment>